<evidence type="ECO:0000256" key="2">
    <source>
        <dbReference type="SAM" id="Phobius"/>
    </source>
</evidence>
<dbReference type="OrthoDB" id="5827859at2759"/>
<protein>
    <submittedName>
        <fullName evidence="3">Uncharacterized protein</fullName>
    </submittedName>
</protein>
<keyword evidence="4" id="KW-1185">Reference proteome</keyword>
<sequence length="164" mass="18298">MVRPTFVNIKFPPRPPDPMSQESSTNGSSGPPQPPQSVRSTSKAPLPRYTSIDLENELPEMYNTSLNPAIHDPDMTMFFNRNAPPFHTNYAKRHSPPPSYSSRSKQGSLSSTTSSTNLPTKPTVSRKNFYAGCFLCVFVAAPLIFLIVFYMVPRLVILDRSAKF</sequence>
<dbReference type="Proteomes" id="UP000230233">
    <property type="component" value="Chromosome V"/>
</dbReference>
<keyword evidence="2" id="KW-1133">Transmembrane helix</keyword>
<name>A0A2G5T5X7_9PELO</name>
<feature type="compositionally biased region" description="Low complexity" evidence="1">
    <location>
        <begin position="100"/>
        <end position="116"/>
    </location>
</feature>
<gene>
    <name evidence="3" type="primary">Cni-W02D7.3</name>
    <name evidence="3" type="synonym">Cnig_chr_V.g16605</name>
    <name evidence="3" type="ORF">B9Z55_016605</name>
</gene>
<accession>A0A2G5T5X7</accession>
<organism evidence="3 4">
    <name type="scientific">Caenorhabditis nigoni</name>
    <dbReference type="NCBI Taxonomy" id="1611254"/>
    <lineage>
        <taxon>Eukaryota</taxon>
        <taxon>Metazoa</taxon>
        <taxon>Ecdysozoa</taxon>
        <taxon>Nematoda</taxon>
        <taxon>Chromadorea</taxon>
        <taxon>Rhabditida</taxon>
        <taxon>Rhabditina</taxon>
        <taxon>Rhabditomorpha</taxon>
        <taxon>Rhabditoidea</taxon>
        <taxon>Rhabditidae</taxon>
        <taxon>Peloderinae</taxon>
        <taxon>Caenorhabditis</taxon>
    </lineage>
</organism>
<dbReference type="EMBL" id="PDUG01000005">
    <property type="protein sequence ID" value="PIC22618.1"/>
    <property type="molecule type" value="Genomic_DNA"/>
</dbReference>
<feature type="region of interest" description="Disordered" evidence="1">
    <location>
        <begin position="1"/>
        <end position="48"/>
    </location>
</feature>
<keyword evidence="2" id="KW-0812">Transmembrane</keyword>
<dbReference type="AlphaFoldDB" id="A0A2G5T5X7"/>
<evidence type="ECO:0000313" key="4">
    <source>
        <dbReference type="Proteomes" id="UP000230233"/>
    </source>
</evidence>
<evidence type="ECO:0000256" key="1">
    <source>
        <dbReference type="SAM" id="MobiDB-lite"/>
    </source>
</evidence>
<reference evidence="4" key="1">
    <citation type="submission" date="2017-10" db="EMBL/GenBank/DDBJ databases">
        <title>Rapid genome shrinkage in a self-fertile nematode reveals novel sperm competition proteins.</title>
        <authorList>
            <person name="Yin D."/>
            <person name="Schwarz E.M."/>
            <person name="Thomas C.G."/>
            <person name="Felde R.L."/>
            <person name="Korf I.F."/>
            <person name="Cutter A.D."/>
            <person name="Schartner C.M."/>
            <person name="Ralston E.J."/>
            <person name="Meyer B.J."/>
            <person name="Haag E.S."/>
        </authorList>
    </citation>
    <scope>NUCLEOTIDE SEQUENCE [LARGE SCALE GENOMIC DNA]</scope>
    <source>
        <strain evidence="4">JU1422</strain>
    </source>
</reference>
<proteinExistence type="predicted"/>
<keyword evidence="2" id="KW-0472">Membrane</keyword>
<comment type="caution">
    <text evidence="3">The sequence shown here is derived from an EMBL/GenBank/DDBJ whole genome shotgun (WGS) entry which is preliminary data.</text>
</comment>
<feature type="transmembrane region" description="Helical" evidence="2">
    <location>
        <begin position="129"/>
        <end position="152"/>
    </location>
</feature>
<feature type="region of interest" description="Disordered" evidence="1">
    <location>
        <begin position="88"/>
        <end position="121"/>
    </location>
</feature>
<evidence type="ECO:0000313" key="3">
    <source>
        <dbReference type="EMBL" id="PIC22618.1"/>
    </source>
</evidence>